<name>A0A832A3X8_9BACT</name>
<evidence type="ECO:0000313" key="1">
    <source>
        <dbReference type="EMBL" id="HFK98745.1"/>
    </source>
</evidence>
<dbReference type="AlphaFoldDB" id="A0A832A3X8"/>
<accession>A0A832A3X8</accession>
<gene>
    <name evidence="1" type="ORF">ENS06_15645</name>
</gene>
<protein>
    <submittedName>
        <fullName evidence="1">Uncharacterized protein</fullName>
    </submittedName>
</protein>
<dbReference type="EMBL" id="DSTK01000041">
    <property type="protein sequence ID" value="HFK98745.1"/>
    <property type="molecule type" value="Genomic_DNA"/>
</dbReference>
<sequence>MGYILEQTSPVTAEAKGRQFFFLTFHGRLRLDRFRDIAFEAVYEPFDGWKIHRASDPEVFRNAVPDGYFQAFCLDVLKECHMDCMVQWHLEPKDGKLQISKLRGLVSQTVS</sequence>
<organism evidence="1">
    <name type="scientific">Desulfacinum infernum</name>
    <dbReference type="NCBI Taxonomy" id="35837"/>
    <lineage>
        <taxon>Bacteria</taxon>
        <taxon>Pseudomonadati</taxon>
        <taxon>Thermodesulfobacteriota</taxon>
        <taxon>Syntrophobacteria</taxon>
        <taxon>Syntrophobacterales</taxon>
        <taxon>Syntrophobacteraceae</taxon>
        <taxon>Desulfacinum</taxon>
    </lineage>
</organism>
<proteinExistence type="predicted"/>
<reference evidence="1" key="1">
    <citation type="journal article" date="2020" name="mSystems">
        <title>Genome- and Community-Level Interaction Insights into Carbon Utilization and Element Cycling Functions of Hydrothermarchaeota in Hydrothermal Sediment.</title>
        <authorList>
            <person name="Zhou Z."/>
            <person name="Liu Y."/>
            <person name="Xu W."/>
            <person name="Pan J."/>
            <person name="Luo Z.H."/>
            <person name="Li M."/>
        </authorList>
    </citation>
    <scope>NUCLEOTIDE SEQUENCE [LARGE SCALE GENOMIC DNA]</scope>
    <source>
        <strain evidence="1">SpSt-456</strain>
    </source>
</reference>
<comment type="caution">
    <text evidence="1">The sequence shown here is derived from an EMBL/GenBank/DDBJ whole genome shotgun (WGS) entry which is preliminary data.</text>
</comment>